<dbReference type="Pfam" id="PF07992">
    <property type="entry name" value="Pyr_redox_2"/>
    <property type="match status" value="1"/>
</dbReference>
<dbReference type="RefSeq" id="WP_113905209.1">
    <property type="nucleotide sequence ID" value="NZ_QNSB01000012.1"/>
</dbReference>
<comment type="cofactor">
    <cofactor evidence="1">
        <name>FAD</name>
        <dbReference type="ChEBI" id="CHEBI:57692"/>
    </cofactor>
</comment>
<dbReference type="GO" id="GO:0005737">
    <property type="term" value="C:cytoplasm"/>
    <property type="evidence" value="ECO:0007669"/>
    <property type="project" value="TreeGrafter"/>
</dbReference>
<name>A0A366IGT0_9MICO</name>
<sequence>MGRRIVIIGAGLAGTTAAREFGDRGQAVTLIDPRAGETYERPPLSKHLFDGGRYHLPYHLGSSDLVTLVRARALQITLAEAAHSSQQTVPSPPGDRSLAEAGHPEVVGTVDLDTGESIAFTHCILATGMEANAPHVPGYPDALPVYNLGEAEWIRAQVDAATDQLDVGVLGSGYLGMEVATSAVAAGHLATVYLRGTEPLRRQLSKPVRDALVARHRDAGVRFVTGLTDPADIPAGVHDLMVTSVGARPELIPINGQMPEFAWDVDEKLATSHPGVWAAGDCARVSAGPYALDHPWACKPVAETHGRYLAQHLMGETDEPWSDVPWHWSFQGPEKVFTAGLTRPDVEGTLTKPHPDGKKMQVFHFAGPEPEALLIGVETLGWPPMQAAARRVLDGNHIPTRAQIEDPDFDLKAHSRL</sequence>
<reference evidence="8 9" key="1">
    <citation type="submission" date="2018-06" db="EMBL/GenBank/DDBJ databases">
        <title>Freshwater and sediment microbial communities from various areas in North America, analyzing microbe dynamics in response to fracking.</title>
        <authorList>
            <person name="Lamendella R."/>
        </authorList>
    </citation>
    <scope>NUCLEOTIDE SEQUENCE [LARGE SCALE GENOMIC DNA]</scope>
    <source>
        <strain evidence="8 9">3b_TX</strain>
    </source>
</reference>
<keyword evidence="4" id="KW-0560">Oxidoreductase</keyword>
<keyword evidence="9" id="KW-1185">Reference proteome</keyword>
<dbReference type="Gene3D" id="3.50.50.60">
    <property type="entry name" value="FAD/NAD(P)-binding domain"/>
    <property type="match status" value="3"/>
</dbReference>
<dbReference type="SUPFAM" id="SSF55424">
    <property type="entry name" value="FAD/NAD-linked reductases, dimerisation (C-terminal) domain"/>
    <property type="match status" value="1"/>
</dbReference>
<evidence type="ECO:0000259" key="7">
    <source>
        <dbReference type="Pfam" id="PF14759"/>
    </source>
</evidence>
<feature type="domain" description="FAD/NAD(P)-binding" evidence="6">
    <location>
        <begin position="4"/>
        <end position="284"/>
    </location>
</feature>
<dbReference type="Gene3D" id="3.30.390.30">
    <property type="match status" value="1"/>
</dbReference>
<comment type="caution">
    <text evidence="8">The sequence shown here is derived from an EMBL/GenBank/DDBJ whole genome shotgun (WGS) entry which is preliminary data.</text>
</comment>
<dbReference type="GO" id="GO:0016651">
    <property type="term" value="F:oxidoreductase activity, acting on NAD(P)H"/>
    <property type="evidence" value="ECO:0007669"/>
    <property type="project" value="TreeGrafter"/>
</dbReference>
<dbReference type="EMBL" id="QNSB01000012">
    <property type="protein sequence ID" value="RBP69531.1"/>
    <property type="molecule type" value="Genomic_DNA"/>
</dbReference>
<dbReference type="Proteomes" id="UP000253509">
    <property type="component" value="Unassembled WGS sequence"/>
</dbReference>
<dbReference type="AlphaFoldDB" id="A0A366IGT0"/>
<evidence type="ECO:0000256" key="2">
    <source>
        <dbReference type="ARBA" id="ARBA00022630"/>
    </source>
</evidence>
<keyword evidence="2" id="KW-0285">Flavoprotein</keyword>
<dbReference type="PANTHER" id="PTHR43557:SF2">
    <property type="entry name" value="RIESKE DOMAIN-CONTAINING PROTEIN-RELATED"/>
    <property type="match status" value="1"/>
</dbReference>
<feature type="domain" description="Reductase C-terminal" evidence="7">
    <location>
        <begin position="326"/>
        <end position="413"/>
    </location>
</feature>
<evidence type="ECO:0000313" key="8">
    <source>
        <dbReference type="EMBL" id="RBP69531.1"/>
    </source>
</evidence>
<accession>A0A366IGT0</accession>
<keyword evidence="3" id="KW-0274">FAD</keyword>
<evidence type="ECO:0000313" key="9">
    <source>
        <dbReference type="Proteomes" id="UP000253509"/>
    </source>
</evidence>
<evidence type="ECO:0000259" key="6">
    <source>
        <dbReference type="Pfam" id="PF07992"/>
    </source>
</evidence>
<evidence type="ECO:0000256" key="3">
    <source>
        <dbReference type="ARBA" id="ARBA00022827"/>
    </source>
</evidence>
<dbReference type="SUPFAM" id="SSF51905">
    <property type="entry name" value="FAD/NAD(P)-binding domain"/>
    <property type="match status" value="1"/>
</dbReference>
<dbReference type="PANTHER" id="PTHR43557">
    <property type="entry name" value="APOPTOSIS-INDUCING FACTOR 1"/>
    <property type="match status" value="1"/>
</dbReference>
<dbReference type="InterPro" id="IPR016156">
    <property type="entry name" value="FAD/NAD-linked_Rdtase_dimer_sf"/>
</dbReference>
<organism evidence="8 9">
    <name type="scientific">Brevibacterium celere</name>
    <dbReference type="NCBI Taxonomy" id="225845"/>
    <lineage>
        <taxon>Bacteria</taxon>
        <taxon>Bacillati</taxon>
        <taxon>Actinomycetota</taxon>
        <taxon>Actinomycetes</taxon>
        <taxon>Micrococcales</taxon>
        <taxon>Brevibacteriaceae</taxon>
        <taxon>Brevibacterium</taxon>
    </lineage>
</organism>
<evidence type="ECO:0000256" key="4">
    <source>
        <dbReference type="ARBA" id="ARBA00023002"/>
    </source>
</evidence>
<gene>
    <name evidence="8" type="ORF">DFO65_11265</name>
</gene>
<proteinExistence type="predicted"/>
<feature type="region of interest" description="Disordered" evidence="5">
    <location>
        <begin position="81"/>
        <end position="100"/>
    </location>
</feature>
<dbReference type="InterPro" id="IPR036188">
    <property type="entry name" value="FAD/NAD-bd_sf"/>
</dbReference>
<dbReference type="PRINTS" id="PR00411">
    <property type="entry name" value="PNDRDTASEI"/>
</dbReference>
<dbReference type="InterPro" id="IPR028202">
    <property type="entry name" value="Reductase_C"/>
</dbReference>
<dbReference type="InterPro" id="IPR050446">
    <property type="entry name" value="FAD-oxidoreductase/Apoptosis"/>
</dbReference>
<protein>
    <submittedName>
        <fullName evidence="8">NADPH-dependent 2,4-dienoyl-CoA reductase/sulfur reductase-like enzyme</fullName>
    </submittedName>
</protein>
<evidence type="ECO:0000256" key="1">
    <source>
        <dbReference type="ARBA" id="ARBA00001974"/>
    </source>
</evidence>
<dbReference type="Pfam" id="PF14759">
    <property type="entry name" value="Reductase_C"/>
    <property type="match status" value="1"/>
</dbReference>
<evidence type="ECO:0000256" key="5">
    <source>
        <dbReference type="SAM" id="MobiDB-lite"/>
    </source>
</evidence>
<dbReference type="PRINTS" id="PR00368">
    <property type="entry name" value="FADPNR"/>
</dbReference>
<dbReference type="InterPro" id="IPR023753">
    <property type="entry name" value="FAD/NAD-binding_dom"/>
</dbReference>